<keyword evidence="2" id="KW-1185">Reference proteome</keyword>
<comment type="caution">
    <text evidence="1">The sequence shown here is derived from an EMBL/GenBank/DDBJ whole genome shotgun (WGS) entry which is preliminary data.</text>
</comment>
<evidence type="ECO:0000313" key="2">
    <source>
        <dbReference type="Proteomes" id="UP000324222"/>
    </source>
</evidence>
<dbReference type="AlphaFoldDB" id="A0A5B7H5L8"/>
<gene>
    <name evidence="1" type="ORF">E2C01_059537</name>
</gene>
<organism evidence="1 2">
    <name type="scientific">Portunus trituberculatus</name>
    <name type="common">Swimming crab</name>
    <name type="synonym">Neptunus trituberculatus</name>
    <dbReference type="NCBI Taxonomy" id="210409"/>
    <lineage>
        <taxon>Eukaryota</taxon>
        <taxon>Metazoa</taxon>
        <taxon>Ecdysozoa</taxon>
        <taxon>Arthropoda</taxon>
        <taxon>Crustacea</taxon>
        <taxon>Multicrustacea</taxon>
        <taxon>Malacostraca</taxon>
        <taxon>Eumalacostraca</taxon>
        <taxon>Eucarida</taxon>
        <taxon>Decapoda</taxon>
        <taxon>Pleocyemata</taxon>
        <taxon>Brachyura</taxon>
        <taxon>Eubrachyura</taxon>
        <taxon>Portunoidea</taxon>
        <taxon>Portunidae</taxon>
        <taxon>Portuninae</taxon>
        <taxon>Portunus</taxon>
    </lineage>
</organism>
<dbReference type="EMBL" id="VSRR010023335">
    <property type="protein sequence ID" value="MPC65403.1"/>
    <property type="molecule type" value="Genomic_DNA"/>
</dbReference>
<protein>
    <submittedName>
        <fullName evidence="1">Uncharacterized protein</fullName>
    </submittedName>
</protein>
<dbReference type="Proteomes" id="UP000324222">
    <property type="component" value="Unassembled WGS sequence"/>
</dbReference>
<name>A0A5B7H5L8_PORTR</name>
<reference evidence="1 2" key="1">
    <citation type="submission" date="2019-05" db="EMBL/GenBank/DDBJ databases">
        <title>Another draft genome of Portunus trituberculatus and its Hox gene families provides insights of decapod evolution.</title>
        <authorList>
            <person name="Jeong J.-H."/>
            <person name="Song I."/>
            <person name="Kim S."/>
            <person name="Choi T."/>
            <person name="Kim D."/>
            <person name="Ryu S."/>
            <person name="Kim W."/>
        </authorList>
    </citation>
    <scope>NUCLEOTIDE SEQUENCE [LARGE SCALE GENOMIC DNA]</scope>
    <source>
        <tissue evidence="1">Muscle</tissue>
    </source>
</reference>
<evidence type="ECO:0000313" key="1">
    <source>
        <dbReference type="EMBL" id="MPC65403.1"/>
    </source>
</evidence>
<accession>A0A5B7H5L8</accession>
<sequence length="157" mass="18006">MDLEVLIIPQVSRGTEPPVRRKKEEWDTYPRRETLVARGRVVVTDFRAGLPSRTLPDPPWPTRPYNNCCKSHLRSCCSVDVPCCCSNKGFHYRLRRYAAQERLFASALYTLLRLSIDWLVALQRHSAKRRAIGALSPRLVTSDAVRSGEQCSTRSKY</sequence>
<proteinExistence type="predicted"/>